<reference evidence="3" key="1">
    <citation type="journal article" date="2017" name="Nat. Ecol. Evol.">
        <title>Genome expansion and lineage-specific genetic innovations in the forest pathogenic fungi Armillaria.</title>
        <authorList>
            <person name="Sipos G."/>
            <person name="Prasanna A.N."/>
            <person name="Walter M.C."/>
            <person name="O'Connor E."/>
            <person name="Balint B."/>
            <person name="Krizsan K."/>
            <person name="Kiss B."/>
            <person name="Hess J."/>
            <person name="Varga T."/>
            <person name="Slot J."/>
            <person name="Riley R."/>
            <person name="Boka B."/>
            <person name="Rigling D."/>
            <person name="Barry K."/>
            <person name="Lee J."/>
            <person name="Mihaltcheva S."/>
            <person name="LaButti K."/>
            <person name="Lipzen A."/>
            <person name="Waldron R."/>
            <person name="Moloney N.M."/>
            <person name="Sperisen C."/>
            <person name="Kredics L."/>
            <person name="Vagvoelgyi C."/>
            <person name="Patrignani A."/>
            <person name="Fitzpatrick D."/>
            <person name="Nagy I."/>
            <person name="Doyle S."/>
            <person name="Anderson J.B."/>
            <person name="Grigoriev I.V."/>
            <person name="Gueldener U."/>
            <person name="Muensterkoetter M."/>
            <person name="Nagy L.G."/>
        </authorList>
    </citation>
    <scope>NUCLEOTIDE SEQUENCE [LARGE SCALE GENOMIC DNA]</scope>
    <source>
        <strain evidence="3">Ar21-2</strain>
    </source>
</reference>
<dbReference type="STRING" id="47427.A0A2H3EQA7"/>
<feature type="region of interest" description="Disordered" evidence="1">
    <location>
        <begin position="480"/>
        <end position="513"/>
    </location>
</feature>
<feature type="compositionally biased region" description="Polar residues" evidence="1">
    <location>
        <begin position="493"/>
        <end position="513"/>
    </location>
</feature>
<evidence type="ECO:0000256" key="1">
    <source>
        <dbReference type="SAM" id="MobiDB-lite"/>
    </source>
</evidence>
<gene>
    <name evidence="2" type="ORF">ARMGADRAFT_1022994</name>
</gene>
<dbReference type="Proteomes" id="UP000217790">
    <property type="component" value="Unassembled WGS sequence"/>
</dbReference>
<dbReference type="CDD" id="cd00084">
    <property type="entry name" value="HMG-box_SF"/>
    <property type="match status" value="1"/>
</dbReference>
<protein>
    <submittedName>
        <fullName evidence="2">Uncharacterized protein</fullName>
    </submittedName>
</protein>
<organism evidence="2 3">
    <name type="scientific">Armillaria gallica</name>
    <name type="common">Bulbous honey fungus</name>
    <name type="synonym">Armillaria bulbosa</name>
    <dbReference type="NCBI Taxonomy" id="47427"/>
    <lineage>
        <taxon>Eukaryota</taxon>
        <taxon>Fungi</taxon>
        <taxon>Dikarya</taxon>
        <taxon>Basidiomycota</taxon>
        <taxon>Agaricomycotina</taxon>
        <taxon>Agaricomycetes</taxon>
        <taxon>Agaricomycetidae</taxon>
        <taxon>Agaricales</taxon>
        <taxon>Marasmiineae</taxon>
        <taxon>Physalacriaceae</taxon>
        <taxon>Armillaria</taxon>
    </lineage>
</organism>
<dbReference type="AlphaFoldDB" id="A0A2H3EQA7"/>
<sequence length="589" mass="65578">MNNVPQEGFYEVSYGDDTDHKGLDTYYNAPSFRYAWFGEAIETGKATENQSHLHDSSYRMVKAYQNKVIDSIFLKLNKNGEVIQKGINVFQDEDYEVTGTYAELRISVHACIMLAELAPSGPAKVKPSVDKLIASLMDFAKPITAKQLFEANNKSILMDSATPESNGEDEDDDNPEHMFCVEDIQKVHDAEFNFSAAYQIILSQMWKELPDKEKEDLALKAKSKTVYRDENCKDFPYLLNNMLDRLASIDGPLGGGEFVVLYIVRNPGGSMAFQAGHLYAHANQSLDRHFHDTNLTNESIKSFHDVADVWSQWAGVTLMNGYQASKTILLPEIQTVFKLSMLMPRIALPMISLINFKHILRDVSISDVFFGQTFYWESIIKEPACYYDINKFVFPGGGLRSLFDMTVGELYGLAAYLKALESPFTFCVLLKSCRAPTSPDKSSGAIDNPAPENPVSTTPVNSCPTFAIITMSKSLWSNSRPASPIVTMPKPSRPTTPINSQPTTPVEEASNPSWATTPIASHLTMPVDESAEEDLADAPPLKNGHCKNIKKKPPLKKNVQNTIVGNSAGVQMRKRKSTNKVLPPAKRMR</sequence>
<dbReference type="EMBL" id="KZ293644">
    <property type="protein sequence ID" value="PBL04629.1"/>
    <property type="molecule type" value="Genomic_DNA"/>
</dbReference>
<feature type="region of interest" description="Disordered" evidence="1">
    <location>
        <begin position="437"/>
        <end position="458"/>
    </location>
</feature>
<feature type="region of interest" description="Disordered" evidence="1">
    <location>
        <begin position="570"/>
        <end position="589"/>
    </location>
</feature>
<dbReference type="OrthoDB" id="10590863at2759"/>
<feature type="region of interest" description="Disordered" evidence="1">
    <location>
        <begin position="535"/>
        <end position="554"/>
    </location>
</feature>
<proteinExistence type="predicted"/>
<evidence type="ECO:0000313" key="3">
    <source>
        <dbReference type="Proteomes" id="UP000217790"/>
    </source>
</evidence>
<dbReference type="InParanoid" id="A0A2H3EQA7"/>
<accession>A0A2H3EQA7</accession>
<name>A0A2H3EQA7_ARMGA</name>
<feature type="compositionally biased region" description="Basic residues" evidence="1">
    <location>
        <begin position="544"/>
        <end position="554"/>
    </location>
</feature>
<evidence type="ECO:0000313" key="2">
    <source>
        <dbReference type="EMBL" id="PBL04629.1"/>
    </source>
</evidence>
<keyword evidence="3" id="KW-1185">Reference proteome</keyword>